<evidence type="ECO:0000313" key="3">
    <source>
        <dbReference type="Proteomes" id="UP000283063"/>
    </source>
</evidence>
<keyword evidence="1" id="KW-1133">Transmembrane helix</keyword>
<evidence type="ECO:0000313" key="2">
    <source>
        <dbReference type="EMBL" id="AZV78026.1"/>
    </source>
</evidence>
<keyword evidence="2" id="KW-0808">Transferase</keyword>
<dbReference type="KEGG" id="sedi:EBB79_09060"/>
<name>A0A3T0N1X4_9RHOB</name>
<dbReference type="Pfam" id="PF13469">
    <property type="entry name" value="Sulfotransfer_3"/>
    <property type="match status" value="1"/>
</dbReference>
<sequence length="490" mass="55098">MIMTIAISMTAVVVFGICFGLTGIAGVAHQVMLTTSAGLSAMMNPEIDDSAKEIAVRRAGLSLIRAAFGIFWRFAFALGAAAAPIYAASGLGLVSSADVFTVMFRLDYIVGVSAVMILATALLRPSNSSTDNMSVSKNQYSATDRFFHELAFSSPAILKGVSWIEDNTMARSVPEAVDAPIFITSLARGGTTAMLNALSDIPGTATHIFRDMPFLTAPVLWHRLSGGDKRTVQRHQRAHGDGLEIDLDTPEAFEEVAWKMGWPEKYTARGIDLWRSSDHNPRSERFLRHHMAKITYARRLQGRIKGASKVHYLSKNNANIARLGFLLETFPDCKIVVPVRRPECHAASLLRQHCNFLKKHREDDFIRHYMRDIGHFEFGAIHRPILFEDFVPGHFDPANSNYWMNYWIHTFRHVLEHRDKLALVLQDDLRATPMATMNGLCEKLDLESYGVNFHRYFHRDPDVANIEGFDPQIFENACDIYHRIARFAVN</sequence>
<dbReference type="Proteomes" id="UP000283063">
    <property type="component" value="Chromosome"/>
</dbReference>
<organism evidence="2 3">
    <name type="scientific">Parasedimentitalea marina</name>
    <dbReference type="NCBI Taxonomy" id="2483033"/>
    <lineage>
        <taxon>Bacteria</taxon>
        <taxon>Pseudomonadati</taxon>
        <taxon>Pseudomonadota</taxon>
        <taxon>Alphaproteobacteria</taxon>
        <taxon>Rhodobacterales</taxon>
        <taxon>Paracoccaceae</taxon>
        <taxon>Parasedimentitalea</taxon>
    </lineage>
</organism>
<feature type="transmembrane region" description="Helical" evidence="1">
    <location>
        <begin position="106"/>
        <end position="123"/>
    </location>
</feature>
<feature type="transmembrane region" description="Helical" evidence="1">
    <location>
        <begin position="70"/>
        <end position="94"/>
    </location>
</feature>
<protein>
    <submittedName>
        <fullName evidence="2">Sulfotransferase</fullName>
    </submittedName>
</protein>
<keyword evidence="1" id="KW-0812">Transmembrane</keyword>
<accession>A0A3T0N1X4</accession>
<reference evidence="2 3" key="1">
    <citation type="submission" date="2018-10" db="EMBL/GenBank/DDBJ databases">
        <title>Parasedimentitalea marina sp. nov., a psychrophilic bacterium isolated from deep seawater of the New Britain Trench.</title>
        <authorList>
            <person name="Cao J."/>
        </authorList>
    </citation>
    <scope>NUCLEOTIDE SEQUENCE [LARGE SCALE GENOMIC DNA]</scope>
    <source>
        <strain evidence="2 3">W43</strain>
    </source>
</reference>
<dbReference type="SUPFAM" id="SSF52540">
    <property type="entry name" value="P-loop containing nucleoside triphosphate hydrolases"/>
    <property type="match status" value="1"/>
</dbReference>
<dbReference type="GO" id="GO:0016740">
    <property type="term" value="F:transferase activity"/>
    <property type="evidence" value="ECO:0007669"/>
    <property type="project" value="UniProtKB-KW"/>
</dbReference>
<dbReference type="Gene3D" id="3.40.50.300">
    <property type="entry name" value="P-loop containing nucleotide triphosphate hydrolases"/>
    <property type="match status" value="1"/>
</dbReference>
<gene>
    <name evidence="2" type="ORF">EBB79_09060</name>
</gene>
<keyword evidence="3" id="KW-1185">Reference proteome</keyword>
<dbReference type="AlphaFoldDB" id="A0A3T0N1X4"/>
<dbReference type="InterPro" id="IPR027417">
    <property type="entry name" value="P-loop_NTPase"/>
</dbReference>
<keyword evidence="1" id="KW-0472">Membrane</keyword>
<evidence type="ECO:0000256" key="1">
    <source>
        <dbReference type="SAM" id="Phobius"/>
    </source>
</evidence>
<dbReference type="OrthoDB" id="9777890at2"/>
<proteinExistence type="predicted"/>
<dbReference type="EMBL" id="CP033219">
    <property type="protein sequence ID" value="AZV78026.1"/>
    <property type="molecule type" value="Genomic_DNA"/>
</dbReference>